<name>A0A8H7Z9N9_AJECA</name>
<dbReference type="AlphaFoldDB" id="A0A8H7Z9N9"/>
<organism evidence="2 3">
    <name type="scientific">Ajellomyces capsulatus</name>
    <name type="common">Darling's disease fungus</name>
    <name type="synonym">Histoplasma capsulatum</name>
    <dbReference type="NCBI Taxonomy" id="5037"/>
    <lineage>
        <taxon>Eukaryota</taxon>
        <taxon>Fungi</taxon>
        <taxon>Dikarya</taxon>
        <taxon>Ascomycota</taxon>
        <taxon>Pezizomycotina</taxon>
        <taxon>Eurotiomycetes</taxon>
        <taxon>Eurotiomycetidae</taxon>
        <taxon>Onygenales</taxon>
        <taxon>Ajellomycetaceae</taxon>
        <taxon>Histoplasma</taxon>
    </lineage>
</organism>
<feature type="compositionally biased region" description="Basic residues" evidence="1">
    <location>
        <begin position="252"/>
        <end position="261"/>
    </location>
</feature>
<evidence type="ECO:0000313" key="3">
    <source>
        <dbReference type="Proteomes" id="UP000670092"/>
    </source>
</evidence>
<dbReference type="Proteomes" id="UP000670092">
    <property type="component" value="Unassembled WGS sequence"/>
</dbReference>
<feature type="compositionally biased region" description="Basic and acidic residues" evidence="1">
    <location>
        <begin position="346"/>
        <end position="372"/>
    </location>
</feature>
<feature type="compositionally biased region" description="Low complexity" evidence="1">
    <location>
        <begin position="139"/>
        <end position="152"/>
    </location>
</feature>
<dbReference type="EMBL" id="JAEVHI010000001">
    <property type="protein sequence ID" value="KAG5305331.1"/>
    <property type="molecule type" value="Genomic_DNA"/>
</dbReference>
<feature type="compositionally biased region" description="Polar residues" evidence="1">
    <location>
        <begin position="272"/>
        <end position="283"/>
    </location>
</feature>
<feature type="compositionally biased region" description="Low complexity" evidence="1">
    <location>
        <begin position="437"/>
        <end position="455"/>
    </location>
</feature>
<gene>
    <name evidence="2" type="ORF">I7I52_03951</name>
</gene>
<feature type="compositionally biased region" description="Polar residues" evidence="1">
    <location>
        <begin position="318"/>
        <end position="339"/>
    </location>
</feature>
<reference evidence="2 3" key="1">
    <citation type="submission" date="2021-01" db="EMBL/GenBank/DDBJ databases">
        <title>Chromosome-level genome assembly of a human fungal pathogen reveals clustering of transcriptionally co-regulated genes.</title>
        <authorList>
            <person name="Voorhies M."/>
            <person name="Cohen S."/>
            <person name="Shea T.P."/>
            <person name="Petrus S."/>
            <person name="Munoz J.F."/>
            <person name="Poplawski S."/>
            <person name="Goldman W.E."/>
            <person name="Michael T."/>
            <person name="Cuomo C.A."/>
            <person name="Sil A."/>
            <person name="Beyhan S."/>
        </authorList>
    </citation>
    <scope>NUCLEOTIDE SEQUENCE [LARGE SCALE GENOMIC DNA]</scope>
    <source>
        <strain evidence="2 3">G184AR</strain>
    </source>
</reference>
<dbReference type="OrthoDB" id="4203213at2759"/>
<feature type="compositionally biased region" description="Polar residues" evidence="1">
    <location>
        <begin position="492"/>
        <end position="515"/>
    </location>
</feature>
<dbReference type="VEuPathDB" id="FungiDB:I7I52_03951"/>
<proteinExistence type="predicted"/>
<evidence type="ECO:0000313" key="2">
    <source>
        <dbReference type="EMBL" id="KAG5305331.1"/>
    </source>
</evidence>
<feature type="region of interest" description="Disordered" evidence="1">
    <location>
        <begin position="310"/>
        <end position="381"/>
    </location>
</feature>
<feature type="compositionally biased region" description="Low complexity" evidence="1">
    <location>
        <begin position="564"/>
        <end position="580"/>
    </location>
</feature>
<feature type="compositionally biased region" description="Polar residues" evidence="1">
    <location>
        <begin position="529"/>
        <end position="553"/>
    </location>
</feature>
<protein>
    <submittedName>
        <fullName evidence="2">Uncharacterized protein</fullName>
    </submittedName>
</protein>
<comment type="caution">
    <text evidence="2">The sequence shown here is derived from an EMBL/GenBank/DDBJ whole genome shotgun (WGS) entry which is preliminary data.</text>
</comment>
<feature type="region of interest" description="Disordered" evidence="1">
    <location>
        <begin position="41"/>
        <end position="61"/>
    </location>
</feature>
<evidence type="ECO:0000256" key="1">
    <source>
        <dbReference type="SAM" id="MobiDB-lite"/>
    </source>
</evidence>
<feature type="region of interest" description="Disordered" evidence="1">
    <location>
        <begin position="239"/>
        <end position="286"/>
    </location>
</feature>
<feature type="region of interest" description="Disordered" evidence="1">
    <location>
        <begin position="135"/>
        <end position="157"/>
    </location>
</feature>
<accession>A0A8H7Z9N9</accession>
<sequence length="663" mass="72514">MAAVAERAMSSTELYMKFSDPRTSINVAHIRPVDVHPIYESEEEEMSEAEATGQTEPGFSPIENDSDTGVSEFEEINVNPSQAHVAHERYTSGHKFALQISPFPTPEGTISRAASISTVKRASCITLMPQIHPQPTKLVSPVTPTSESNSPSNSPPFLPFMEGKPLSKPVIEEDTLQNFRSFYSDTVSSDDEDLANTSFLIATPVSLYAPERKPHLISIESPTAQISNGRITETQKIQELVPLASGGSSKRSPGRNLKKRISGLNIGKYTQRRSSNQPASESTFPAKPLFSNASVHSLSSLSWRSSSAISSNSETELHSSVTSRESPGVTPSPQRSHTLLPSPRMLEQKSPDGSRKTNERHVADNVKRRENANRTSYRRTSKIKMNHNIPPVPQIMGIAISSDISSPASVESSLDSPRPSTLPDRRLPPSPICPTYSASRRNSKSTKSSLSSSPAPVTPMERSTHFPFPDIPSSGTLQVASKRRGFHERTHSINSLASTTSMPNFASSDNPSPRSATHRYRQRFYPADTTPSERSPSRESVNQVKLNPRNTYTFAPRGSIPTVNLSNLSSSSTATSRSNSQTDVNNLSWNYRTGAWSPSTTPAADSLKVPLRKQAHSKSIKRLYETSESVSRAGTKAFNGLGSILRKKNVASSDERWSSNRVV</sequence>
<feature type="region of interest" description="Disordered" evidence="1">
    <location>
        <begin position="407"/>
        <end position="582"/>
    </location>
</feature>